<gene>
    <name evidence="1" type="ORF">E0F76_17120</name>
</gene>
<dbReference type="OrthoDB" id="1143238at2"/>
<name>A0A4R5C881_9FLAO</name>
<dbReference type="RefSeq" id="WP_132009035.1">
    <property type="nucleotide sequence ID" value="NZ_SMFK01000017.1"/>
</dbReference>
<sequence length="213" mass="24023">MIKKWSFYTSLTIIIAFLSYGFKPINLDANDWFLTSDKDGKEYLFPSKEQKEYTDLNIPFTGKFFIGYKEAIAHKESQGKYKKINSLGYMGKYQFGKETLKTVGIHDSSAFLNSPKMQEKAFIALLAKNKWILHNVIEKYEGTVVNGIKITESGILAAAHLGGAGSVLKFFKNNGEKHYKDSYGTSIRSYMKAFGGFDTSFIIANKNAKVAIR</sequence>
<accession>A0A4R5C881</accession>
<evidence type="ECO:0000313" key="1">
    <source>
        <dbReference type="EMBL" id="TDD94330.1"/>
    </source>
</evidence>
<reference evidence="1 2" key="1">
    <citation type="submission" date="2019-03" db="EMBL/GenBank/DDBJ databases">
        <title>Flavobacterium AR-3-4 sp. nov. isolated from arctic soil.</title>
        <authorList>
            <person name="Chaudhary D.K."/>
        </authorList>
    </citation>
    <scope>NUCLEOTIDE SEQUENCE [LARGE SCALE GENOMIC DNA]</scope>
    <source>
        <strain evidence="1 2">AR-3-4</strain>
    </source>
</reference>
<protein>
    <submittedName>
        <fullName evidence="1">Peptidoglycan-binding protein LysM</fullName>
    </submittedName>
</protein>
<dbReference type="Proteomes" id="UP000295479">
    <property type="component" value="Unassembled WGS sequence"/>
</dbReference>
<organism evidence="1 2">
    <name type="scientific">Flavobacterium cellulosilyticum</name>
    <dbReference type="NCBI Taxonomy" id="2541731"/>
    <lineage>
        <taxon>Bacteria</taxon>
        <taxon>Pseudomonadati</taxon>
        <taxon>Bacteroidota</taxon>
        <taxon>Flavobacteriia</taxon>
        <taxon>Flavobacteriales</taxon>
        <taxon>Flavobacteriaceae</taxon>
        <taxon>Flavobacterium</taxon>
    </lineage>
</organism>
<keyword evidence="2" id="KW-1185">Reference proteome</keyword>
<evidence type="ECO:0000313" key="2">
    <source>
        <dbReference type="Proteomes" id="UP000295479"/>
    </source>
</evidence>
<dbReference type="AlphaFoldDB" id="A0A4R5C881"/>
<dbReference type="EMBL" id="SMFK01000017">
    <property type="protein sequence ID" value="TDD94330.1"/>
    <property type="molecule type" value="Genomic_DNA"/>
</dbReference>
<proteinExistence type="predicted"/>
<comment type="caution">
    <text evidence="1">The sequence shown here is derived from an EMBL/GenBank/DDBJ whole genome shotgun (WGS) entry which is preliminary data.</text>
</comment>